<dbReference type="AlphaFoldDB" id="A0A8R7V1I9"/>
<name>A0A8R7V1I9_TRIUA</name>
<dbReference type="Proteomes" id="UP000015106">
    <property type="component" value="Chromosome 7"/>
</dbReference>
<sequence length="72" mass="8714">MFYCLSFYLNIVNEQVLVQQPTWRIIQRVWQILLPVTRKIMRPWFSTVSCCRRNSESCDRPPTRWTRCTCTG</sequence>
<organism evidence="1 2">
    <name type="scientific">Triticum urartu</name>
    <name type="common">Red wild einkorn</name>
    <name type="synonym">Crithodium urartu</name>
    <dbReference type="NCBI Taxonomy" id="4572"/>
    <lineage>
        <taxon>Eukaryota</taxon>
        <taxon>Viridiplantae</taxon>
        <taxon>Streptophyta</taxon>
        <taxon>Embryophyta</taxon>
        <taxon>Tracheophyta</taxon>
        <taxon>Spermatophyta</taxon>
        <taxon>Magnoliopsida</taxon>
        <taxon>Liliopsida</taxon>
        <taxon>Poales</taxon>
        <taxon>Poaceae</taxon>
        <taxon>BOP clade</taxon>
        <taxon>Pooideae</taxon>
        <taxon>Triticodae</taxon>
        <taxon>Triticeae</taxon>
        <taxon>Triticinae</taxon>
        <taxon>Triticum</taxon>
    </lineage>
</organism>
<reference evidence="2" key="1">
    <citation type="journal article" date="2013" name="Nature">
        <title>Draft genome of the wheat A-genome progenitor Triticum urartu.</title>
        <authorList>
            <person name="Ling H.Q."/>
            <person name="Zhao S."/>
            <person name="Liu D."/>
            <person name="Wang J."/>
            <person name="Sun H."/>
            <person name="Zhang C."/>
            <person name="Fan H."/>
            <person name="Li D."/>
            <person name="Dong L."/>
            <person name="Tao Y."/>
            <person name="Gao C."/>
            <person name="Wu H."/>
            <person name="Li Y."/>
            <person name="Cui Y."/>
            <person name="Guo X."/>
            <person name="Zheng S."/>
            <person name="Wang B."/>
            <person name="Yu K."/>
            <person name="Liang Q."/>
            <person name="Yang W."/>
            <person name="Lou X."/>
            <person name="Chen J."/>
            <person name="Feng M."/>
            <person name="Jian J."/>
            <person name="Zhang X."/>
            <person name="Luo G."/>
            <person name="Jiang Y."/>
            <person name="Liu J."/>
            <person name="Wang Z."/>
            <person name="Sha Y."/>
            <person name="Zhang B."/>
            <person name="Wu H."/>
            <person name="Tang D."/>
            <person name="Shen Q."/>
            <person name="Xue P."/>
            <person name="Zou S."/>
            <person name="Wang X."/>
            <person name="Liu X."/>
            <person name="Wang F."/>
            <person name="Yang Y."/>
            <person name="An X."/>
            <person name="Dong Z."/>
            <person name="Zhang K."/>
            <person name="Zhang X."/>
            <person name="Luo M.C."/>
            <person name="Dvorak J."/>
            <person name="Tong Y."/>
            <person name="Wang J."/>
            <person name="Yang H."/>
            <person name="Li Z."/>
            <person name="Wang D."/>
            <person name="Zhang A."/>
            <person name="Wang J."/>
        </authorList>
    </citation>
    <scope>NUCLEOTIDE SEQUENCE</scope>
    <source>
        <strain evidence="2">cv. G1812</strain>
    </source>
</reference>
<proteinExistence type="predicted"/>
<keyword evidence="2" id="KW-1185">Reference proteome</keyword>
<dbReference type="EnsemblPlants" id="TuG1812G0700001877.01.T01">
    <property type="protein sequence ID" value="TuG1812G0700001877.01.T01"/>
    <property type="gene ID" value="TuG1812G0700001877.01"/>
</dbReference>
<reference evidence="1" key="2">
    <citation type="submission" date="2018-03" db="EMBL/GenBank/DDBJ databases">
        <title>The Triticum urartu genome reveals the dynamic nature of wheat genome evolution.</title>
        <authorList>
            <person name="Ling H."/>
            <person name="Ma B."/>
            <person name="Shi X."/>
            <person name="Liu H."/>
            <person name="Dong L."/>
            <person name="Sun H."/>
            <person name="Cao Y."/>
            <person name="Gao Q."/>
            <person name="Zheng S."/>
            <person name="Li Y."/>
            <person name="Yu Y."/>
            <person name="Du H."/>
            <person name="Qi M."/>
            <person name="Li Y."/>
            <person name="Yu H."/>
            <person name="Cui Y."/>
            <person name="Wang N."/>
            <person name="Chen C."/>
            <person name="Wu H."/>
            <person name="Zhao Y."/>
            <person name="Zhang J."/>
            <person name="Li Y."/>
            <person name="Zhou W."/>
            <person name="Zhang B."/>
            <person name="Hu W."/>
            <person name="Eijk M."/>
            <person name="Tang J."/>
            <person name="Witsenboer H."/>
            <person name="Zhao S."/>
            <person name="Li Z."/>
            <person name="Zhang A."/>
            <person name="Wang D."/>
            <person name="Liang C."/>
        </authorList>
    </citation>
    <scope>NUCLEOTIDE SEQUENCE [LARGE SCALE GENOMIC DNA]</scope>
    <source>
        <strain evidence="1">cv. G1812</strain>
    </source>
</reference>
<evidence type="ECO:0000313" key="2">
    <source>
        <dbReference type="Proteomes" id="UP000015106"/>
    </source>
</evidence>
<protein>
    <submittedName>
        <fullName evidence="1">Uncharacterized protein</fullName>
    </submittedName>
</protein>
<accession>A0A8R7V1I9</accession>
<evidence type="ECO:0000313" key="1">
    <source>
        <dbReference type="EnsemblPlants" id="TuG1812G0700001877.01.T01"/>
    </source>
</evidence>
<reference evidence="1" key="3">
    <citation type="submission" date="2022-06" db="UniProtKB">
        <authorList>
            <consortium name="EnsemblPlants"/>
        </authorList>
    </citation>
    <scope>IDENTIFICATION</scope>
</reference>
<dbReference type="Gramene" id="TuG1812G0700001877.01.T01">
    <property type="protein sequence ID" value="TuG1812G0700001877.01.T01"/>
    <property type="gene ID" value="TuG1812G0700001877.01"/>
</dbReference>